<organism evidence="3 4">
    <name type="scientific">Acrocarpospora pleiomorpha</name>
    <dbReference type="NCBI Taxonomy" id="90975"/>
    <lineage>
        <taxon>Bacteria</taxon>
        <taxon>Bacillati</taxon>
        <taxon>Actinomycetota</taxon>
        <taxon>Actinomycetes</taxon>
        <taxon>Streptosporangiales</taxon>
        <taxon>Streptosporangiaceae</taxon>
        <taxon>Acrocarpospora</taxon>
    </lineage>
</organism>
<dbReference type="Proteomes" id="UP000377595">
    <property type="component" value="Unassembled WGS sequence"/>
</dbReference>
<dbReference type="GO" id="GO:0016887">
    <property type="term" value="F:ATP hydrolysis activity"/>
    <property type="evidence" value="ECO:0007669"/>
    <property type="project" value="InterPro"/>
</dbReference>
<comment type="caution">
    <text evidence="3">The sequence shown here is derived from an EMBL/GenBank/DDBJ whole genome shotgun (WGS) entry which is preliminary data.</text>
</comment>
<accession>A0A5M3XR06</accession>
<protein>
    <submittedName>
        <fullName evidence="3">Chromosome segregation protein SMC</fullName>
    </submittedName>
</protein>
<dbReference type="EMBL" id="BLAF01000044">
    <property type="protein sequence ID" value="GES23757.1"/>
    <property type="molecule type" value="Genomic_DNA"/>
</dbReference>
<dbReference type="PANTHER" id="PTHR43581:SF4">
    <property type="entry name" value="ATP_GTP PHOSPHATASE"/>
    <property type="match status" value="1"/>
</dbReference>
<dbReference type="CDD" id="cd01026">
    <property type="entry name" value="TOPRIM_OLD"/>
    <property type="match status" value="1"/>
</dbReference>
<dbReference type="GO" id="GO:0005524">
    <property type="term" value="F:ATP binding"/>
    <property type="evidence" value="ECO:0007669"/>
    <property type="project" value="InterPro"/>
</dbReference>
<dbReference type="Pfam" id="PF13304">
    <property type="entry name" value="AAA_21"/>
    <property type="match status" value="1"/>
</dbReference>
<dbReference type="SUPFAM" id="SSF52540">
    <property type="entry name" value="P-loop containing nucleoside triphosphate hydrolases"/>
    <property type="match status" value="1"/>
</dbReference>
<evidence type="ECO:0000259" key="2">
    <source>
        <dbReference type="Pfam" id="PF20469"/>
    </source>
</evidence>
<feature type="domain" description="ATPase AAA-type core" evidence="1">
    <location>
        <begin position="188"/>
        <end position="369"/>
    </location>
</feature>
<dbReference type="InterPro" id="IPR027417">
    <property type="entry name" value="P-loop_NTPase"/>
</dbReference>
<evidence type="ECO:0000313" key="3">
    <source>
        <dbReference type="EMBL" id="GES23757.1"/>
    </source>
</evidence>
<proteinExistence type="predicted"/>
<evidence type="ECO:0000259" key="1">
    <source>
        <dbReference type="Pfam" id="PF13304"/>
    </source>
</evidence>
<dbReference type="InterPro" id="IPR003959">
    <property type="entry name" value="ATPase_AAA_core"/>
</dbReference>
<reference evidence="3 4" key="1">
    <citation type="submission" date="2019-10" db="EMBL/GenBank/DDBJ databases">
        <title>Whole genome shotgun sequence of Acrocarpospora pleiomorpha NBRC 16267.</title>
        <authorList>
            <person name="Ichikawa N."/>
            <person name="Kimura A."/>
            <person name="Kitahashi Y."/>
            <person name="Komaki H."/>
            <person name="Oguchi A."/>
        </authorList>
    </citation>
    <scope>NUCLEOTIDE SEQUENCE [LARGE SCALE GENOMIC DNA]</scope>
    <source>
        <strain evidence="3 4">NBRC 16267</strain>
    </source>
</reference>
<name>A0A5M3XR06_9ACTN</name>
<dbReference type="Pfam" id="PF20469">
    <property type="entry name" value="OLD-like_TOPRIM"/>
    <property type="match status" value="1"/>
</dbReference>
<sequence length="654" mass="71751">MDGWTGLHIENLTLQNFQCFGPESTDIGIDAEFTAFIGTNGAGKTAACQALLRLFGVSSGDRSVRVDDFHVPAGETTPPDSRNLRIEAVLAFPELEENSDLAKSTVPEFFLRMASTADGTFKCRIVLKAVWEADGTLDGSVTETLEAVLTLDKEYDSTATYPLSAAERSRIQAIYVPASRDGARQLAAFLRSRIWRAARWSPDLRTLVTQTSTTITNRFHSEPSTSVVEAALASRWRELHDAGMHAIPRLRPLEGDLADLLRDTELVFEPTHTGKPRPADMLSDGQRSLLHLALTAAALDIESGLADGTHADEFDLSSIRLPSLTMVMVEEPENSLSPFYLSRIARQMRQLSANSRAQAIIASHSAGALARVDPECIRYFRLATDTGIASVRSITLPAGDSEEGKYVREAVRAHPELYFARFVVLGEGDSEQIVIPRIAEARGIALDPSFVAMVPLGGRHTNHFWKLLNDLDIPHATLLDLDYGRSGGGAGRLRDACTRLLEQGVDPLAVLEGFGGIADLSDKMTYEQTEEVAAHLRSFGVFFSTPLDLDHSMVQAFPAAYMTLSGAERGPDATDARKSVLGVDPPATSYWDSKVPAEKDDRDRELRWYRYLFVSRSKPSTHLSALTRLTDEQLSYGPDALNALVTYIQRKLAL</sequence>
<keyword evidence="4" id="KW-1185">Reference proteome</keyword>
<dbReference type="AlphaFoldDB" id="A0A5M3XR06"/>
<feature type="domain" description="OLD protein-like TOPRIM" evidence="2">
    <location>
        <begin position="419"/>
        <end position="482"/>
    </location>
</feature>
<dbReference type="Gene3D" id="3.40.50.300">
    <property type="entry name" value="P-loop containing nucleotide triphosphate hydrolases"/>
    <property type="match status" value="2"/>
</dbReference>
<evidence type="ECO:0000313" key="4">
    <source>
        <dbReference type="Proteomes" id="UP000377595"/>
    </source>
</evidence>
<dbReference type="InterPro" id="IPR034139">
    <property type="entry name" value="TOPRIM_OLD"/>
</dbReference>
<dbReference type="InterPro" id="IPR051396">
    <property type="entry name" value="Bact_Antivir_Def_Nuclease"/>
</dbReference>
<dbReference type="PANTHER" id="PTHR43581">
    <property type="entry name" value="ATP/GTP PHOSPHATASE"/>
    <property type="match status" value="1"/>
</dbReference>
<gene>
    <name evidence="3" type="ORF">Aple_066560</name>
</gene>